<organism evidence="1 2">
    <name type="scientific">Fonsecaea nubica</name>
    <dbReference type="NCBI Taxonomy" id="856822"/>
    <lineage>
        <taxon>Eukaryota</taxon>
        <taxon>Fungi</taxon>
        <taxon>Dikarya</taxon>
        <taxon>Ascomycota</taxon>
        <taxon>Pezizomycotina</taxon>
        <taxon>Eurotiomycetes</taxon>
        <taxon>Chaetothyriomycetidae</taxon>
        <taxon>Chaetothyriales</taxon>
        <taxon>Herpotrichiellaceae</taxon>
        <taxon>Fonsecaea</taxon>
    </lineage>
</organism>
<dbReference type="Proteomes" id="UP000185904">
    <property type="component" value="Unassembled WGS sequence"/>
</dbReference>
<name>A0A178D791_9EURO</name>
<sequence>MAGSYSESIINSVENFWTTEGNGLSNDENLKILTAGLNNMCSIAKCANDLIRDNPGLKEYLTYRRLVKALDFVFKGAQSLKNNASKSGFSTEHMSNTIHGFEKVLNSLKGKLPRTAIAESTNNIPNSSAIELLLELFYKAIPEAPENIYDLMLAFEAKFGKHFTETNCCGLPRVVFICFLSDGMIITASAPQWSLSFKVPGQRRSKTEEKGWKKVNEHLKQMRRKRFGLFSKKARGEFAILRAAWRKWKKDRRRAMSCELEHQHFTAFNHQGAQGGAFHVLKGAGSILKIYEPCIKCRHLYWFQYIGKKAIDDRHKDKRLWPHNSCAEDLCHDLLVNNKASNRNPGESLC</sequence>
<reference evidence="1 2" key="1">
    <citation type="submission" date="2016-03" db="EMBL/GenBank/DDBJ databases">
        <title>The draft genome sequence of Fonsecaea nubica causative agent of cutaneous subcutaneous infection in human host.</title>
        <authorList>
            <person name="Costa F."/>
            <person name="Sybren D.H."/>
            <person name="Raittz R.T."/>
            <person name="Weiss V.A."/>
            <person name="Leao A.C."/>
            <person name="Gomes R."/>
            <person name="De Souza E.M."/>
            <person name="Pedrosa F.O."/>
            <person name="Steffens M.B."/>
            <person name="Bombassaro A."/>
            <person name="Tadra-Sfeir M.Z."/>
            <person name="Moreno L.F."/>
            <person name="Najafzadeh M.J."/>
            <person name="Felipe M.S."/>
            <person name="Teixeira M."/>
            <person name="Sun J."/>
            <person name="Xi L."/>
            <person name="Castro M.A."/>
            <person name="Vicente V.A."/>
        </authorList>
    </citation>
    <scope>NUCLEOTIDE SEQUENCE [LARGE SCALE GENOMIC DNA]</scope>
    <source>
        <strain evidence="1 2">CBS 269.64</strain>
    </source>
</reference>
<evidence type="ECO:0000313" key="2">
    <source>
        <dbReference type="Proteomes" id="UP000185904"/>
    </source>
</evidence>
<dbReference type="OrthoDB" id="4140430at2759"/>
<comment type="caution">
    <text evidence="1">The sequence shown here is derived from an EMBL/GenBank/DDBJ whole genome shotgun (WGS) entry which is preliminary data.</text>
</comment>
<gene>
    <name evidence="1" type="ORF">AYO20_02791</name>
</gene>
<evidence type="ECO:0000313" key="1">
    <source>
        <dbReference type="EMBL" id="OAL37958.1"/>
    </source>
</evidence>
<accession>A0A178D791</accession>
<keyword evidence="2" id="KW-1185">Reference proteome</keyword>
<dbReference type="EMBL" id="LVCJ01000012">
    <property type="protein sequence ID" value="OAL37958.1"/>
    <property type="molecule type" value="Genomic_DNA"/>
</dbReference>
<dbReference type="AlphaFoldDB" id="A0A178D791"/>
<dbReference type="RefSeq" id="XP_022502970.1">
    <property type="nucleotide sequence ID" value="XM_022641095.1"/>
</dbReference>
<protein>
    <submittedName>
        <fullName evidence="1">Uncharacterized protein</fullName>
    </submittedName>
</protein>
<proteinExistence type="predicted"/>
<dbReference type="GeneID" id="34586214"/>